<evidence type="ECO:0000313" key="3">
    <source>
        <dbReference type="Proteomes" id="UP000179769"/>
    </source>
</evidence>
<evidence type="ECO:0000259" key="1">
    <source>
        <dbReference type="Pfam" id="PF01738"/>
    </source>
</evidence>
<dbReference type="Gene3D" id="3.40.50.1820">
    <property type="entry name" value="alpha/beta hydrolase"/>
    <property type="match status" value="1"/>
</dbReference>
<keyword evidence="3" id="KW-1185">Reference proteome</keyword>
<feature type="domain" description="Dienelactone hydrolase" evidence="1">
    <location>
        <begin position="36"/>
        <end position="252"/>
    </location>
</feature>
<comment type="caution">
    <text evidence="2">The sequence shown here is derived from an EMBL/GenBank/DDBJ whole genome shotgun (WGS) entry which is preliminary data.</text>
</comment>
<sequence length="256" mass="26794">MTVETVSLRLGRGGNGVGNENRGCADAPGGTVPVSVAAPASAVSPRGGVIVIPDARGITNYVLSVCEQLCAEGWLALTPHLYHRDGLTEVPVAEGSSKMLTLTAAGIAADVDACLEHLATVGLPPSRAAIIGFCMGGTAAFLTSVRHRLGAAVSFYGGAVSTPYWTGAPPLLDVADQLRTPWLGLYGENDTWVTPDEIRSLRAAAARAPVPTELISYPGAQHAFHTPERPSTHDPVAARDAWARMLRWLETHVATT</sequence>
<accession>A0A1S1RA09</accession>
<dbReference type="Proteomes" id="UP000179769">
    <property type="component" value="Unassembled WGS sequence"/>
</dbReference>
<organism evidence="2 3">
    <name type="scientific">Parafrankia soli</name>
    <dbReference type="NCBI Taxonomy" id="2599596"/>
    <lineage>
        <taxon>Bacteria</taxon>
        <taxon>Bacillati</taxon>
        <taxon>Actinomycetota</taxon>
        <taxon>Actinomycetes</taxon>
        <taxon>Frankiales</taxon>
        <taxon>Frankiaceae</taxon>
        <taxon>Parafrankia</taxon>
    </lineage>
</organism>
<dbReference type="RefSeq" id="WP_071060000.1">
    <property type="nucleotide sequence ID" value="NZ_MAXA01000036.1"/>
</dbReference>
<dbReference type="Pfam" id="PF01738">
    <property type="entry name" value="DLH"/>
    <property type="match status" value="1"/>
</dbReference>
<dbReference type="InterPro" id="IPR051049">
    <property type="entry name" value="Dienelactone_hydrolase-like"/>
</dbReference>
<dbReference type="PANTHER" id="PTHR46623:SF6">
    <property type="entry name" value="ALPHA_BETA-HYDROLASES SUPERFAMILY PROTEIN"/>
    <property type="match status" value="1"/>
</dbReference>
<reference evidence="3" key="1">
    <citation type="submission" date="2016-07" db="EMBL/GenBank/DDBJ databases">
        <title>Frankia sp. NRRL B-16219 Genome sequencing.</title>
        <authorList>
            <person name="Ghodhbane-Gtari F."/>
            <person name="Swanson E."/>
            <person name="Gueddou A."/>
            <person name="Louati M."/>
            <person name="Nouioui I."/>
            <person name="Hezbri K."/>
            <person name="Abebe-Akele F."/>
            <person name="Simpson S."/>
            <person name="Morris K."/>
            <person name="Thomas K."/>
            <person name="Gtari M."/>
            <person name="Tisa L.S."/>
        </authorList>
    </citation>
    <scope>NUCLEOTIDE SEQUENCE [LARGE SCALE GENOMIC DNA]</scope>
    <source>
        <strain evidence="3">NRRL B-16219</strain>
    </source>
</reference>
<evidence type="ECO:0000313" key="2">
    <source>
        <dbReference type="EMBL" id="OHV43040.1"/>
    </source>
</evidence>
<dbReference type="InterPro" id="IPR029058">
    <property type="entry name" value="AB_hydrolase_fold"/>
</dbReference>
<dbReference type="SUPFAM" id="SSF53474">
    <property type="entry name" value="alpha/beta-Hydrolases"/>
    <property type="match status" value="1"/>
</dbReference>
<protein>
    <submittedName>
        <fullName evidence="2">Carboxymethylenebutenolidase</fullName>
    </submittedName>
</protein>
<dbReference type="InterPro" id="IPR002925">
    <property type="entry name" value="Dienelactn_hydro"/>
</dbReference>
<name>A0A1S1RA09_9ACTN</name>
<dbReference type="AlphaFoldDB" id="A0A1S1RA09"/>
<gene>
    <name evidence="2" type="ORF">BBK14_10370</name>
</gene>
<dbReference type="EMBL" id="MAXA01000036">
    <property type="protein sequence ID" value="OHV43040.1"/>
    <property type="molecule type" value="Genomic_DNA"/>
</dbReference>
<dbReference type="OrthoDB" id="3208682at2"/>
<dbReference type="GO" id="GO:0016787">
    <property type="term" value="F:hydrolase activity"/>
    <property type="evidence" value="ECO:0007669"/>
    <property type="project" value="InterPro"/>
</dbReference>
<dbReference type="PANTHER" id="PTHR46623">
    <property type="entry name" value="CARBOXYMETHYLENEBUTENOLIDASE-RELATED"/>
    <property type="match status" value="1"/>
</dbReference>
<proteinExistence type="predicted"/>